<dbReference type="EMBL" id="MIJF01000024">
    <property type="protein sequence ID" value="OEF99348.1"/>
    <property type="molecule type" value="Genomic_DNA"/>
</dbReference>
<dbReference type="Proteomes" id="UP000243739">
    <property type="component" value="Unassembled WGS sequence"/>
</dbReference>
<evidence type="ECO:0000313" key="10">
    <source>
        <dbReference type="EMBL" id="OEF99348.1"/>
    </source>
</evidence>
<keyword evidence="6 8" id="KW-0378">Hydrolase</keyword>
<dbReference type="EC" id="3.4.11.10" evidence="8"/>
<feature type="active site" evidence="8">
    <location>
        <position position="276"/>
    </location>
</feature>
<dbReference type="AlphaFoldDB" id="A0A1D2YUG2"/>
<comment type="function">
    <text evidence="7 8">Presumably involved in the processing and regular turnover of intracellular proteins. Catalyzes the removal of unsubstituted N-terminal amino acids from various peptides.</text>
</comment>
<dbReference type="InterPro" id="IPR000819">
    <property type="entry name" value="Peptidase_M17_C"/>
</dbReference>
<dbReference type="PROSITE" id="PS00631">
    <property type="entry name" value="CYTOSOL_AP"/>
    <property type="match status" value="1"/>
</dbReference>
<feature type="binding site" evidence="8">
    <location>
        <position position="346"/>
    </location>
    <ligand>
        <name>Mn(2+)</name>
        <dbReference type="ChEBI" id="CHEBI:29035"/>
        <label>1</label>
    </ligand>
</feature>
<feature type="binding site" evidence="8">
    <location>
        <position position="269"/>
    </location>
    <ligand>
        <name>Mn(2+)</name>
        <dbReference type="ChEBI" id="CHEBI:29035"/>
        <label>2</label>
    </ligand>
</feature>
<keyword evidence="5 8" id="KW-0645">Protease</keyword>
<keyword evidence="8" id="KW-0479">Metal-binding</keyword>
<dbReference type="NCBIfam" id="NF002073">
    <property type="entry name" value="PRK00913.1-2"/>
    <property type="match status" value="1"/>
</dbReference>
<keyword evidence="4 8" id="KW-0031">Aminopeptidase</keyword>
<comment type="catalytic activity">
    <reaction evidence="2 8">
        <text>Release of an N-terminal amino acid, preferentially leucine, but not glutamic or aspartic acids.</text>
        <dbReference type="EC" id="3.4.11.10"/>
    </reaction>
</comment>
<feature type="domain" description="Cytosol aminopeptidase" evidence="9">
    <location>
        <begin position="344"/>
        <end position="351"/>
    </location>
</feature>
<feature type="binding site" evidence="8">
    <location>
        <position position="348"/>
    </location>
    <ligand>
        <name>Mn(2+)</name>
        <dbReference type="ChEBI" id="CHEBI:29035"/>
        <label>2</label>
    </ligand>
</feature>
<evidence type="ECO:0000256" key="7">
    <source>
        <dbReference type="ARBA" id="ARBA00049972"/>
    </source>
</evidence>
<dbReference type="GO" id="GO:0070006">
    <property type="term" value="F:metalloaminopeptidase activity"/>
    <property type="evidence" value="ECO:0007669"/>
    <property type="project" value="InterPro"/>
</dbReference>
<evidence type="ECO:0000313" key="11">
    <source>
        <dbReference type="Proteomes" id="UP000243739"/>
    </source>
</evidence>
<dbReference type="PRINTS" id="PR00481">
    <property type="entry name" value="LAMNOPPTDASE"/>
</dbReference>
<dbReference type="CDD" id="cd00433">
    <property type="entry name" value="Peptidase_M17"/>
    <property type="match status" value="1"/>
</dbReference>
<evidence type="ECO:0000256" key="5">
    <source>
        <dbReference type="ARBA" id="ARBA00022670"/>
    </source>
</evidence>
<evidence type="ECO:0000256" key="2">
    <source>
        <dbReference type="ARBA" id="ARBA00000967"/>
    </source>
</evidence>
<dbReference type="NCBIfam" id="NF002077">
    <property type="entry name" value="PRK00913.2-4"/>
    <property type="match status" value="1"/>
</dbReference>
<evidence type="ECO:0000256" key="4">
    <source>
        <dbReference type="ARBA" id="ARBA00022438"/>
    </source>
</evidence>
<feature type="binding site" evidence="8">
    <location>
        <position position="348"/>
    </location>
    <ligand>
        <name>Mn(2+)</name>
        <dbReference type="ChEBI" id="CHEBI:29035"/>
        <label>1</label>
    </ligand>
</feature>
<keyword evidence="8" id="KW-0464">Manganese</keyword>
<comment type="subcellular location">
    <subcellularLocation>
        <location evidence="8">Cytoplasm</location>
    </subcellularLocation>
</comment>
<dbReference type="InterPro" id="IPR043472">
    <property type="entry name" value="Macro_dom-like"/>
</dbReference>
<comment type="cofactor">
    <cofactor evidence="8">
        <name>Mn(2+)</name>
        <dbReference type="ChEBI" id="CHEBI:29035"/>
    </cofactor>
    <text evidence="8">Binds 2 manganese ions per subunit.</text>
</comment>
<dbReference type="PANTHER" id="PTHR11963">
    <property type="entry name" value="LEUCINE AMINOPEPTIDASE-RELATED"/>
    <property type="match status" value="1"/>
</dbReference>
<dbReference type="InterPro" id="IPR011356">
    <property type="entry name" value="Leucine_aapep/pepB"/>
</dbReference>
<evidence type="ECO:0000256" key="3">
    <source>
        <dbReference type="ARBA" id="ARBA00009528"/>
    </source>
</evidence>
<dbReference type="STRING" id="337097.BHF71_01810"/>
<feature type="binding site" evidence="8">
    <location>
        <position position="269"/>
    </location>
    <ligand>
        <name>Mn(2+)</name>
        <dbReference type="ChEBI" id="CHEBI:29035"/>
        <label>1</label>
    </ligand>
</feature>
<dbReference type="SUPFAM" id="SSF52949">
    <property type="entry name" value="Macro domain-like"/>
    <property type="match status" value="1"/>
</dbReference>
<name>A0A1D2YUG2_9BACI</name>
<evidence type="ECO:0000256" key="1">
    <source>
        <dbReference type="ARBA" id="ARBA00000135"/>
    </source>
</evidence>
<evidence type="ECO:0000256" key="8">
    <source>
        <dbReference type="HAMAP-Rule" id="MF_00181"/>
    </source>
</evidence>
<dbReference type="EC" id="3.4.11.1" evidence="8"/>
<feature type="binding site" evidence="8">
    <location>
        <position position="287"/>
    </location>
    <ligand>
        <name>Mn(2+)</name>
        <dbReference type="ChEBI" id="CHEBI:29035"/>
        <label>2</label>
    </ligand>
</feature>
<comment type="similarity">
    <text evidence="3 8">Belongs to the peptidase M17 family.</text>
</comment>
<accession>A0A1D2YUG2</accession>
<dbReference type="Pfam" id="PF00883">
    <property type="entry name" value="Peptidase_M17"/>
    <property type="match status" value="1"/>
</dbReference>
<dbReference type="NCBIfam" id="NF002083">
    <property type="entry name" value="PRK00913.3-5"/>
    <property type="match status" value="1"/>
</dbReference>
<organism evidence="10 11">
    <name type="scientific">Vulcanibacillus modesticaldus</name>
    <dbReference type="NCBI Taxonomy" id="337097"/>
    <lineage>
        <taxon>Bacteria</taxon>
        <taxon>Bacillati</taxon>
        <taxon>Bacillota</taxon>
        <taxon>Bacilli</taxon>
        <taxon>Bacillales</taxon>
        <taxon>Bacillaceae</taxon>
        <taxon>Vulcanibacillus</taxon>
    </lineage>
</organism>
<evidence type="ECO:0000259" key="9">
    <source>
        <dbReference type="PROSITE" id="PS00631"/>
    </source>
</evidence>
<dbReference type="GO" id="GO:0030145">
    <property type="term" value="F:manganese ion binding"/>
    <property type="evidence" value="ECO:0007669"/>
    <property type="project" value="UniProtKB-UniRule"/>
</dbReference>
<dbReference type="OrthoDB" id="9809354at2"/>
<dbReference type="NCBIfam" id="NF002074">
    <property type="entry name" value="PRK00913.1-4"/>
    <property type="match status" value="1"/>
</dbReference>
<sequence length="493" mass="53638">MKFEIINKELSAIQTDLLVMGYYEDMDKPSRELAEVDRLLDGAIVDLINQGDITGKLKETTLIHTLGKISIRRILVIGLGSKDKFNYQNVKEVVATAIKKANHLKVKKIVSYLFGKNLPNMTEQEVAHSFAEGAVLANYRFNGYSSNNEERSEVELIQLIVNDSEAIKKGLEYGIAFAKGTNLARDLVNTPGNMMTPTHMADKAIEIARRFGMEYEILEQSDMERLGMGGLLAVARGSKQPPKMIVLKYRGKETWDDVLGLVGKGLTFDSGGISIKPRENMDLMKSDMGGGATVLGVMEVIGRIKPKVNVVAIIPSTENMPSGNAYKPGDVITTMSGKTVEILNTDAEGRLILADGITYAKQLGASRIIDIATLTGAILIALGNVATGAMTNNQKFLTDLMSSAEQTGEKLWQLPLFDEYKEQIKSQIADIKNVGGRMAGSITAALFLESFAENTPWIHLDIAGTAFADKDTALSPKGGTGSMVRSLVQLLLN</sequence>
<evidence type="ECO:0000256" key="6">
    <source>
        <dbReference type="ARBA" id="ARBA00022801"/>
    </source>
</evidence>
<keyword evidence="8" id="KW-0963">Cytoplasm</keyword>
<dbReference type="GO" id="GO:0005737">
    <property type="term" value="C:cytoplasm"/>
    <property type="evidence" value="ECO:0007669"/>
    <property type="project" value="UniProtKB-SubCell"/>
</dbReference>
<dbReference type="Gene3D" id="3.40.630.10">
    <property type="entry name" value="Zn peptidases"/>
    <property type="match status" value="1"/>
</dbReference>
<proteinExistence type="inferred from homology"/>
<keyword evidence="11" id="KW-1185">Reference proteome</keyword>
<dbReference type="GO" id="GO:0006508">
    <property type="term" value="P:proteolysis"/>
    <property type="evidence" value="ECO:0007669"/>
    <property type="project" value="UniProtKB-KW"/>
</dbReference>
<dbReference type="SUPFAM" id="SSF53187">
    <property type="entry name" value="Zn-dependent exopeptidases"/>
    <property type="match status" value="1"/>
</dbReference>
<dbReference type="InterPro" id="IPR008283">
    <property type="entry name" value="Peptidase_M17_N"/>
</dbReference>
<comment type="catalytic activity">
    <reaction evidence="1 8">
        <text>Release of an N-terminal amino acid, Xaa-|-Yaa-, in which Xaa is preferably Leu, but may be other amino acids including Pro although not Arg or Lys, and Yaa may be Pro. Amino acid amides and methyl esters are also readily hydrolyzed, but rates on arylamides are exceedingly low.</text>
        <dbReference type="EC" id="3.4.11.1"/>
    </reaction>
</comment>
<dbReference type="Gene3D" id="3.40.220.10">
    <property type="entry name" value="Leucine Aminopeptidase, subunit E, domain 1"/>
    <property type="match status" value="1"/>
</dbReference>
<protein>
    <recommendedName>
        <fullName evidence="8">Probable cytosol aminopeptidase</fullName>
        <ecNumber evidence="8">3.4.11.1</ecNumber>
    </recommendedName>
    <alternativeName>
        <fullName evidence="8">Leucine aminopeptidase</fullName>
        <shortName evidence="8">LAP</shortName>
        <ecNumber evidence="8">3.4.11.10</ecNumber>
    </alternativeName>
    <alternativeName>
        <fullName evidence="8">Leucyl aminopeptidase</fullName>
    </alternativeName>
</protein>
<dbReference type="HAMAP" id="MF_00181">
    <property type="entry name" value="Cytosol_peptidase_M17"/>
    <property type="match status" value="1"/>
</dbReference>
<feature type="binding site" evidence="8">
    <location>
        <position position="264"/>
    </location>
    <ligand>
        <name>Mn(2+)</name>
        <dbReference type="ChEBI" id="CHEBI:29035"/>
        <label>2</label>
    </ligand>
</feature>
<comment type="caution">
    <text evidence="10">The sequence shown here is derived from an EMBL/GenBank/DDBJ whole genome shotgun (WGS) entry which is preliminary data.</text>
</comment>
<reference evidence="10 11" key="1">
    <citation type="submission" date="2016-09" db="EMBL/GenBank/DDBJ databases">
        <title>Draft genome sequence for the type strain of Vulcanibacillus modesticaldus BR, a strictly anaerobic, moderately thermophilic, and nitrate-reducing bacterium from deep sea-hydrothermal vents of the Mid-Atlantic Ridge.</title>
        <authorList>
            <person name="Abin C.A."/>
            <person name="Hollibaugh J.T."/>
        </authorList>
    </citation>
    <scope>NUCLEOTIDE SEQUENCE [LARGE SCALE GENOMIC DNA]</scope>
    <source>
        <strain evidence="10 11">BR</strain>
    </source>
</reference>
<dbReference type="InterPro" id="IPR023042">
    <property type="entry name" value="Peptidase_M17_leu_NH2_pept"/>
</dbReference>
<feature type="active site" evidence="8">
    <location>
        <position position="350"/>
    </location>
</feature>
<dbReference type="PANTHER" id="PTHR11963:SF23">
    <property type="entry name" value="CYTOSOL AMINOPEPTIDASE"/>
    <property type="match status" value="1"/>
</dbReference>
<gene>
    <name evidence="8" type="primary">pepA</name>
    <name evidence="10" type="ORF">BHF71_01810</name>
</gene>
<dbReference type="Pfam" id="PF02789">
    <property type="entry name" value="Peptidase_M17_N"/>
    <property type="match status" value="1"/>
</dbReference>
<dbReference type="NCBIfam" id="NF002076">
    <property type="entry name" value="PRK00913.2-3"/>
    <property type="match status" value="1"/>
</dbReference>
<dbReference type="RefSeq" id="WP_069656742.1">
    <property type="nucleotide sequence ID" value="NZ_MIJF01000024.1"/>
</dbReference>